<name>A0A060DTN3_9PROT</name>
<dbReference type="RefSeq" id="WP_040137903.1">
    <property type="nucleotide sequence ID" value="NZ_CP007797.1"/>
</dbReference>
<dbReference type="Pfam" id="PF00941">
    <property type="entry name" value="FAD_binding_5"/>
    <property type="match status" value="1"/>
</dbReference>
<dbReference type="InterPro" id="IPR036318">
    <property type="entry name" value="FAD-bd_PCMH-like_sf"/>
</dbReference>
<dbReference type="EMBL" id="CP007797">
    <property type="protein sequence ID" value="AIB16147.1"/>
    <property type="molecule type" value="Genomic_DNA"/>
</dbReference>
<organism evidence="5 7">
    <name type="scientific">Azospirillum argentinense</name>
    <dbReference type="NCBI Taxonomy" id="2970906"/>
    <lineage>
        <taxon>Bacteria</taxon>
        <taxon>Pseudomonadati</taxon>
        <taxon>Pseudomonadota</taxon>
        <taxon>Alphaproteobacteria</taxon>
        <taxon>Rhodospirillales</taxon>
        <taxon>Azospirillaceae</taxon>
        <taxon>Azospirillum</taxon>
    </lineage>
</organism>
<keyword evidence="5" id="KW-0614">Plasmid</keyword>
<dbReference type="GO" id="GO:0016491">
    <property type="term" value="F:oxidoreductase activity"/>
    <property type="evidence" value="ECO:0007669"/>
    <property type="project" value="UniProtKB-KW"/>
</dbReference>
<geneLocation type="plasmid" evidence="5 7">
    <name>AbAZ39_p4</name>
</geneLocation>
<keyword evidence="1" id="KW-0285">Flavoprotein</keyword>
<dbReference type="InterPro" id="IPR016169">
    <property type="entry name" value="FAD-bd_PCMH_sub2"/>
</dbReference>
<reference evidence="6 8" key="2">
    <citation type="submission" date="2018-01" db="EMBL/GenBank/DDBJ databases">
        <title>Whole genome sequence of Azospirillum brasilense REC3 isolated from strawberry roots.</title>
        <authorList>
            <person name="Fontana C.A."/>
            <person name="Salazar S.M."/>
            <person name="Bassi D."/>
            <person name="Puglisi E."/>
            <person name="Lovaisa N.C."/>
            <person name="Toffoli L.M."/>
            <person name="Pedraza R."/>
            <person name="Cocconcelli P.S."/>
        </authorList>
    </citation>
    <scope>NUCLEOTIDE SEQUENCE [LARGE SCALE GENOMIC DNA]</scope>
    <source>
        <strain evidence="6 8">REC3</strain>
        <plasmid evidence="6">p27unnamed</plasmid>
    </source>
</reference>
<keyword evidence="2" id="KW-0274">FAD</keyword>
<dbReference type="Gene3D" id="3.30.43.10">
    <property type="entry name" value="Uridine Diphospho-n-acetylenolpyruvylglucosamine Reductase, domain 2"/>
    <property type="match status" value="1"/>
</dbReference>
<dbReference type="PANTHER" id="PTHR42659:SF2">
    <property type="entry name" value="XANTHINE DEHYDROGENASE SUBUNIT C-RELATED"/>
    <property type="match status" value="1"/>
</dbReference>
<dbReference type="OrthoDB" id="9793944at2"/>
<dbReference type="InterPro" id="IPR016166">
    <property type="entry name" value="FAD-bd_PCMH"/>
</dbReference>
<evidence type="ECO:0000256" key="2">
    <source>
        <dbReference type="ARBA" id="ARBA00022827"/>
    </source>
</evidence>
<reference evidence="5 7" key="1">
    <citation type="journal article" date="2014" name="Genome Announc.">
        <title>Complete Genome Sequence of the Model Rhizosphere Strain Azospirillum brasilense Az39, Successfully Applied in Agriculture.</title>
        <authorList>
            <person name="Rivera D."/>
            <person name="Revale S."/>
            <person name="Molina R."/>
            <person name="Gualpa J."/>
            <person name="Puente M."/>
            <person name="Maroniche G."/>
            <person name="Paris G."/>
            <person name="Baker D."/>
            <person name="Clavijo B."/>
            <person name="McLay K."/>
            <person name="Spaepen S."/>
            <person name="Perticari A."/>
            <person name="Vazquez M."/>
            <person name="Wisniewski-Dye F."/>
            <person name="Watkins C."/>
            <person name="Martinez-Abarca F."/>
            <person name="Vanderleyden J."/>
            <person name="Cassan F."/>
        </authorList>
    </citation>
    <scope>NUCLEOTIDE SEQUENCE [LARGE SCALE GENOMIC DNA]</scope>
    <source>
        <strain evidence="5 7">Az39</strain>
        <plasmid evidence="5">AbAZ39_p4</plasmid>
    </source>
</reference>
<keyword evidence="3" id="KW-0560">Oxidoreductase</keyword>
<geneLocation type="plasmid" evidence="6">
    <name>p27unnamed</name>
</geneLocation>
<evidence type="ECO:0000313" key="8">
    <source>
        <dbReference type="Proteomes" id="UP000236268"/>
    </source>
</evidence>
<sequence length="270" mass="28407">MKAVDFDYAQPATLDAALELLAREDVMVRPVAGSQSLGPMLNLRLAQPELLVDITRIAELQTIRQEGDRLVIGACVTHARLEDGDYPDVTRGVLPSVAAVIAYRAVRNRGTIGGSLAHADPAADWVNVLTALGADVVIAGTGGRRNVPMTDFILGVFETALQPGEIVAEIRVPALSERARWGYYKVCRKTGEFSHATGAVLIDPARGVQRCVAGATSGKPVVIDGPALFTDGCTEAALAAHLAGSPAADDPIALRTHTVALKRAIAQVMS</sequence>
<dbReference type="GO" id="GO:0071949">
    <property type="term" value="F:FAD binding"/>
    <property type="evidence" value="ECO:0007669"/>
    <property type="project" value="InterPro"/>
</dbReference>
<evidence type="ECO:0000313" key="5">
    <source>
        <dbReference type="EMBL" id="AIB16147.1"/>
    </source>
</evidence>
<protein>
    <submittedName>
        <fullName evidence="5">Carbon monoxide dehydrogenase</fullName>
    </submittedName>
</protein>
<dbReference type="KEGG" id="abq:ABAZ39_30280"/>
<feature type="domain" description="FAD-binding PCMH-type" evidence="4">
    <location>
        <begin position="1"/>
        <end position="177"/>
    </location>
</feature>
<accession>A0A2K1FSL6</accession>
<dbReference type="AlphaFoldDB" id="A0A060DTN3"/>
<dbReference type="PANTHER" id="PTHR42659">
    <property type="entry name" value="XANTHINE DEHYDROGENASE SUBUNIT C-RELATED"/>
    <property type="match status" value="1"/>
</dbReference>
<evidence type="ECO:0000259" key="4">
    <source>
        <dbReference type="PROSITE" id="PS51387"/>
    </source>
</evidence>
<dbReference type="InterPro" id="IPR051312">
    <property type="entry name" value="Diverse_Substr_Oxidored"/>
</dbReference>
<dbReference type="SUPFAM" id="SSF56176">
    <property type="entry name" value="FAD-binding/transporter-associated domain-like"/>
    <property type="match status" value="1"/>
</dbReference>
<dbReference type="InterPro" id="IPR016167">
    <property type="entry name" value="FAD-bd_PCMH_sub1"/>
</dbReference>
<evidence type="ECO:0000256" key="1">
    <source>
        <dbReference type="ARBA" id="ARBA00022630"/>
    </source>
</evidence>
<dbReference type="InterPro" id="IPR002346">
    <property type="entry name" value="Mopterin_DH_FAD-bd"/>
</dbReference>
<dbReference type="Proteomes" id="UP000027186">
    <property type="component" value="Plasmid AbAZ39_p4"/>
</dbReference>
<dbReference type="PROSITE" id="PS51387">
    <property type="entry name" value="FAD_PCMH"/>
    <property type="match status" value="1"/>
</dbReference>
<dbReference type="Proteomes" id="UP000236268">
    <property type="component" value="Unassembled WGS sequence"/>
</dbReference>
<proteinExistence type="predicted"/>
<accession>A0A060DTN3</accession>
<dbReference type="EMBL" id="POWG01000047">
    <property type="protein sequence ID" value="PNQ95526.1"/>
    <property type="molecule type" value="Genomic_DNA"/>
</dbReference>
<evidence type="ECO:0000256" key="3">
    <source>
        <dbReference type="ARBA" id="ARBA00023002"/>
    </source>
</evidence>
<gene>
    <name evidence="5" type="ORF">ABAZ39_30280</name>
    <name evidence="6" type="ORF">C1S70_28535</name>
</gene>
<evidence type="ECO:0000313" key="6">
    <source>
        <dbReference type="EMBL" id="PNQ95526.1"/>
    </source>
</evidence>
<dbReference type="Gene3D" id="3.30.465.10">
    <property type="match status" value="1"/>
</dbReference>
<evidence type="ECO:0000313" key="7">
    <source>
        <dbReference type="Proteomes" id="UP000027186"/>
    </source>
</evidence>